<evidence type="ECO:0000256" key="4">
    <source>
        <dbReference type="ARBA" id="ARBA00022729"/>
    </source>
</evidence>
<dbReference type="RefSeq" id="WP_309954624.1">
    <property type="nucleotide sequence ID" value="NZ_CP136414.1"/>
</dbReference>
<protein>
    <submittedName>
        <fullName evidence="9">Basic membrane protein A</fullName>
    </submittedName>
</protein>
<dbReference type="PANTHER" id="PTHR34296">
    <property type="entry name" value="TRANSCRIPTIONAL ACTIVATOR PROTEIN MED"/>
    <property type="match status" value="1"/>
</dbReference>
<sequence>MKKSNSLLAIAAAATLALTACGGGDANNAGKEGKSVDYKACIISDAGGWKDKSFNESAKNGLDKAIAELKIQHNTAESSADTDFEPNVQQMVQDGCNLLIGVGYKLAPAITKSAQDNTDLSYALIDSGFSGSDGKPVDVKNGRALLFNTQEAAFLGGYVAASVTKTGKVATFGGMPIPSVQIFMDGFADGVKAYNEAKGKNIELLGWDKEAQTGAFVNSFDDQALGKVQAQQFIDQGADIIMPVAGPVGLGAAAAAKAAGNVLLIGVDSDWYQANPDYKEIVLTSVMKGIDASVFDTIKSGVDGKFNNNAYVGTLENGGVKLAPFYDFDAQVSDEIKKDLEKLTEEIKTGKLKIESKHATEVK</sequence>
<evidence type="ECO:0000313" key="10">
    <source>
        <dbReference type="Proteomes" id="UP001266099"/>
    </source>
</evidence>
<evidence type="ECO:0000256" key="2">
    <source>
        <dbReference type="ARBA" id="ARBA00008610"/>
    </source>
</evidence>
<keyword evidence="6" id="KW-0449">Lipoprotein</keyword>
<dbReference type="EMBL" id="JAVDUJ010000001">
    <property type="protein sequence ID" value="MDR6938637.1"/>
    <property type="molecule type" value="Genomic_DNA"/>
</dbReference>
<accession>A0ABU1SZV9</accession>
<dbReference type="PROSITE" id="PS51257">
    <property type="entry name" value="PROKAR_LIPOPROTEIN"/>
    <property type="match status" value="1"/>
</dbReference>
<dbReference type="InterPro" id="IPR050957">
    <property type="entry name" value="BMP_lipoprotein"/>
</dbReference>
<proteinExistence type="inferred from homology"/>
<evidence type="ECO:0000313" key="9">
    <source>
        <dbReference type="EMBL" id="MDR6938637.1"/>
    </source>
</evidence>
<dbReference type="CDD" id="cd06354">
    <property type="entry name" value="PBP1_PrnA-like"/>
    <property type="match status" value="1"/>
</dbReference>
<dbReference type="InterPro" id="IPR003760">
    <property type="entry name" value="PnrA-like"/>
</dbReference>
<feature type="domain" description="ABC transporter substrate-binding protein PnrA-like" evidence="8">
    <location>
        <begin position="45"/>
        <end position="353"/>
    </location>
</feature>
<keyword evidence="4 7" id="KW-0732">Signal</keyword>
<evidence type="ECO:0000256" key="5">
    <source>
        <dbReference type="ARBA" id="ARBA00023136"/>
    </source>
</evidence>
<keyword evidence="5" id="KW-0472">Membrane</keyword>
<dbReference type="Proteomes" id="UP001266099">
    <property type="component" value="Unassembled WGS sequence"/>
</dbReference>
<evidence type="ECO:0000256" key="6">
    <source>
        <dbReference type="ARBA" id="ARBA00023288"/>
    </source>
</evidence>
<comment type="subcellular location">
    <subcellularLocation>
        <location evidence="1">Cell membrane</location>
        <topology evidence="1">Lipid-anchor</topology>
    </subcellularLocation>
</comment>
<comment type="caution">
    <text evidence="9">The sequence shown here is derived from an EMBL/GenBank/DDBJ whole genome shotgun (WGS) entry which is preliminary data.</text>
</comment>
<comment type="similarity">
    <text evidence="2">Belongs to the BMP lipoprotein family.</text>
</comment>
<evidence type="ECO:0000259" key="8">
    <source>
        <dbReference type="Pfam" id="PF02608"/>
    </source>
</evidence>
<dbReference type="SUPFAM" id="SSF53822">
    <property type="entry name" value="Periplasmic binding protein-like I"/>
    <property type="match status" value="1"/>
</dbReference>
<name>A0ABU1SZV9_9ACTO</name>
<dbReference type="Gene3D" id="3.40.50.2300">
    <property type="match status" value="2"/>
</dbReference>
<reference evidence="9 10" key="1">
    <citation type="submission" date="2023-07" db="EMBL/GenBank/DDBJ databases">
        <title>Sequencing the genomes of 1000 actinobacteria strains.</title>
        <authorList>
            <person name="Klenk H.-P."/>
        </authorList>
    </citation>
    <scope>NUCLEOTIDE SEQUENCE [LARGE SCALE GENOMIC DNA]</scope>
    <source>
        <strain evidence="9 10">DSM 15539</strain>
    </source>
</reference>
<dbReference type="InterPro" id="IPR028082">
    <property type="entry name" value="Peripla_BP_I"/>
</dbReference>
<dbReference type="Pfam" id="PF02608">
    <property type="entry name" value="Bmp"/>
    <property type="match status" value="1"/>
</dbReference>
<dbReference type="PANTHER" id="PTHR34296:SF2">
    <property type="entry name" value="ABC TRANSPORTER GUANOSINE-BINDING PROTEIN NUPN"/>
    <property type="match status" value="1"/>
</dbReference>
<keyword evidence="10" id="KW-1185">Reference proteome</keyword>
<gene>
    <name evidence="9" type="ORF">J2S36_000180</name>
</gene>
<feature type="chain" id="PRO_5047454429" evidence="7">
    <location>
        <begin position="23"/>
        <end position="363"/>
    </location>
</feature>
<organism evidence="9 10">
    <name type="scientific">Arcanobacterium hippocoleae</name>
    <dbReference type="NCBI Taxonomy" id="149017"/>
    <lineage>
        <taxon>Bacteria</taxon>
        <taxon>Bacillati</taxon>
        <taxon>Actinomycetota</taxon>
        <taxon>Actinomycetes</taxon>
        <taxon>Actinomycetales</taxon>
        <taxon>Actinomycetaceae</taxon>
        <taxon>Arcanobacterium</taxon>
    </lineage>
</organism>
<keyword evidence="3" id="KW-1003">Cell membrane</keyword>
<evidence type="ECO:0000256" key="3">
    <source>
        <dbReference type="ARBA" id="ARBA00022475"/>
    </source>
</evidence>
<evidence type="ECO:0000256" key="7">
    <source>
        <dbReference type="SAM" id="SignalP"/>
    </source>
</evidence>
<feature type="signal peptide" evidence="7">
    <location>
        <begin position="1"/>
        <end position="22"/>
    </location>
</feature>
<evidence type="ECO:0000256" key="1">
    <source>
        <dbReference type="ARBA" id="ARBA00004193"/>
    </source>
</evidence>